<accession>A0ACB9Z4M0</accession>
<sequence length="422" mass="47553">MSLEQFHLLSSEEQEVLLNGPALSAPVGAVSELDRPPNESHVALATIIICLIISTIAIAFRAYSKVVIIRKLINGQVMFVAFASLGFRLIHTTGFFVHQWNIRLRNLSEVLYIFHLGSAFYSIAIMNLKTAILLEWLRIFVPPGVRGNFFWSCHILLWIDVLFYGSSFIVENLSCRPHNKIWDPTVPGSCINSKALSVASASINVVSHILILTLPHTIIWKLNMTTKKKISVSLLFAIGILAFISGTLRLVYTVKFYETSDFTYTLCGMALWCIAELTFVILVFCAPSIPRILRDNELISKFFASIRSWARTSFRISPPASNNDSRDKTGRANRIFPIPHLGKTYQRVNENAFPLGNLTAPEYPPPNSLAHNHMCSNRESDAQIQPEGIIRTIEFDATEERQNDNVAANKNKFKLPWDPRFS</sequence>
<reference evidence="1 2" key="1">
    <citation type="journal article" date="2022" name="New Phytol.">
        <title>Ecological generalism drives hyperdiversity of secondary metabolite gene clusters in xylarialean endophytes.</title>
        <authorList>
            <person name="Franco M.E.E."/>
            <person name="Wisecaver J.H."/>
            <person name="Arnold A.E."/>
            <person name="Ju Y.M."/>
            <person name="Slot J.C."/>
            <person name="Ahrendt S."/>
            <person name="Moore L.P."/>
            <person name="Eastman K.E."/>
            <person name="Scott K."/>
            <person name="Konkel Z."/>
            <person name="Mondo S.J."/>
            <person name="Kuo A."/>
            <person name="Hayes R.D."/>
            <person name="Haridas S."/>
            <person name="Andreopoulos B."/>
            <person name="Riley R."/>
            <person name="LaButti K."/>
            <person name="Pangilinan J."/>
            <person name="Lipzen A."/>
            <person name="Amirebrahimi M."/>
            <person name="Yan J."/>
            <person name="Adam C."/>
            <person name="Keymanesh K."/>
            <person name="Ng V."/>
            <person name="Louie K."/>
            <person name="Northen T."/>
            <person name="Drula E."/>
            <person name="Henrissat B."/>
            <person name="Hsieh H.M."/>
            <person name="Youens-Clark K."/>
            <person name="Lutzoni F."/>
            <person name="Miadlikowska J."/>
            <person name="Eastwood D.C."/>
            <person name="Hamelin R.C."/>
            <person name="Grigoriev I.V."/>
            <person name="U'Ren J.M."/>
        </authorList>
    </citation>
    <scope>NUCLEOTIDE SEQUENCE [LARGE SCALE GENOMIC DNA]</scope>
    <source>
        <strain evidence="1 2">CBS 119005</strain>
    </source>
</reference>
<dbReference type="EMBL" id="MU393464">
    <property type="protein sequence ID" value="KAI4866039.1"/>
    <property type="molecule type" value="Genomic_DNA"/>
</dbReference>
<keyword evidence="2" id="KW-1185">Reference proteome</keyword>
<organism evidence="1 2">
    <name type="scientific">Hypoxylon rubiginosum</name>
    <dbReference type="NCBI Taxonomy" id="110542"/>
    <lineage>
        <taxon>Eukaryota</taxon>
        <taxon>Fungi</taxon>
        <taxon>Dikarya</taxon>
        <taxon>Ascomycota</taxon>
        <taxon>Pezizomycotina</taxon>
        <taxon>Sordariomycetes</taxon>
        <taxon>Xylariomycetidae</taxon>
        <taxon>Xylariales</taxon>
        <taxon>Hypoxylaceae</taxon>
        <taxon>Hypoxylon</taxon>
    </lineage>
</organism>
<comment type="caution">
    <text evidence="1">The sequence shown here is derived from an EMBL/GenBank/DDBJ whole genome shotgun (WGS) entry which is preliminary data.</text>
</comment>
<protein>
    <submittedName>
        <fullName evidence="1">Uncharacterized protein</fullName>
    </submittedName>
</protein>
<evidence type="ECO:0000313" key="2">
    <source>
        <dbReference type="Proteomes" id="UP001497700"/>
    </source>
</evidence>
<name>A0ACB9Z4M0_9PEZI</name>
<gene>
    <name evidence="1" type="ORF">F4820DRAFT_457862</name>
</gene>
<proteinExistence type="predicted"/>
<dbReference type="Proteomes" id="UP001497700">
    <property type="component" value="Unassembled WGS sequence"/>
</dbReference>
<evidence type="ECO:0000313" key="1">
    <source>
        <dbReference type="EMBL" id="KAI4866039.1"/>
    </source>
</evidence>